<dbReference type="InterPro" id="IPR006128">
    <property type="entry name" value="Lipoprotein_PsaA-like"/>
</dbReference>
<gene>
    <name evidence="5" type="ORF">JYU06_01445</name>
</gene>
<organism evidence="5 6">
    <name type="scientific">Desulfotalea psychrophila</name>
    <dbReference type="NCBI Taxonomy" id="84980"/>
    <lineage>
        <taxon>Bacteria</taxon>
        <taxon>Pseudomonadati</taxon>
        <taxon>Thermodesulfobacteriota</taxon>
        <taxon>Desulfobulbia</taxon>
        <taxon>Desulfobulbales</taxon>
        <taxon>Desulfocapsaceae</taxon>
        <taxon>Desulfotalea</taxon>
    </lineage>
</organism>
<evidence type="ECO:0000313" key="6">
    <source>
        <dbReference type="Proteomes" id="UP000717534"/>
    </source>
</evidence>
<sequence length="292" mass="32390">MNSVFCAFFIAFPGQLLAGVQEKLDVFVSIPPQKWLCEQLGQGHVEVKLLLAKGQEPHGFEPSPRQIKALSSASLFFTTGLVFEQEITRRLQSGTSNLQIIDTSKNVEKIPMDSYGHEHGHEHEHNATLDPHVWLSPPNLKSMAVIMAAALIEQDSDNEPFYKKNLWLLEALLDDLDESLKKELAPYEGASFFVFHPAFGYFAHRYHLQQIAVETGGKSPTPKQLFALIRKARERGVKVIFAQPQFDSRSAMSVAKGIGGKVVPLDPLAENVVENMGKMGVAIANALKSQEN</sequence>
<protein>
    <submittedName>
        <fullName evidence="5">Zinc ABC transporter substrate-binding protein</fullName>
    </submittedName>
</protein>
<evidence type="ECO:0000256" key="4">
    <source>
        <dbReference type="RuleBase" id="RU003512"/>
    </source>
</evidence>
<evidence type="ECO:0000256" key="1">
    <source>
        <dbReference type="ARBA" id="ARBA00011028"/>
    </source>
</evidence>
<evidence type="ECO:0000256" key="3">
    <source>
        <dbReference type="ARBA" id="ARBA00022729"/>
    </source>
</evidence>
<dbReference type="PANTHER" id="PTHR42953:SF3">
    <property type="entry name" value="HIGH-AFFINITY ZINC UPTAKE SYSTEM PROTEIN ZNUA"/>
    <property type="match status" value="1"/>
</dbReference>
<dbReference type="Gene3D" id="3.40.50.1980">
    <property type="entry name" value="Nitrogenase molybdenum iron protein domain"/>
    <property type="match status" value="2"/>
</dbReference>
<dbReference type="EMBL" id="JAFITO010000006">
    <property type="protein sequence ID" value="MBN4068178.1"/>
    <property type="molecule type" value="Genomic_DNA"/>
</dbReference>
<evidence type="ECO:0000313" key="5">
    <source>
        <dbReference type="EMBL" id="MBN4068178.1"/>
    </source>
</evidence>
<dbReference type="InterPro" id="IPR006127">
    <property type="entry name" value="ZnuA-like"/>
</dbReference>
<dbReference type="Proteomes" id="UP000717534">
    <property type="component" value="Unassembled WGS sequence"/>
</dbReference>
<keyword evidence="3" id="KW-0732">Signal</keyword>
<dbReference type="SUPFAM" id="SSF53807">
    <property type="entry name" value="Helical backbone' metal receptor"/>
    <property type="match status" value="1"/>
</dbReference>
<dbReference type="PRINTS" id="PR00691">
    <property type="entry name" value="ADHESINB"/>
</dbReference>
<name>A0ABS3ATT6_9BACT</name>
<reference evidence="5 6" key="1">
    <citation type="submission" date="2021-02" db="EMBL/GenBank/DDBJ databases">
        <title>Activity-based single-cell genomes from oceanic crustal fluid captures similar information to metagenomic and metatranscriptomic surveys with orders of magnitude less sampling.</title>
        <authorList>
            <person name="D'Angelo T.S."/>
            <person name="Orcutt B.N."/>
        </authorList>
    </citation>
    <scope>NUCLEOTIDE SEQUENCE [LARGE SCALE GENOMIC DNA]</scope>
    <source>
        <strain evidence="5">AH-315-G02</strain>
    </source>
</reference>
<accession>A0ABS3ATT6</accession>
<proteinExistence type="inferred from homology"/>
<dbReference type="InterPro" id="IPR006129">
    <property type="entry name" value="AdhesinB"/>
</dbReference>
<dbReference type="Pfam" id="PF01297">
    <property type="entry name" value="ZnuA"/>
    <property type="match status" value="1"/>
</dbReference>
<comment type="similarity">
    <text evidence="1 4">Belongs to the bacterial solute-binding protein 9 family.</text>
</comment>
<comment type="caution">
    <text evidence="5">The sequence shown here is derived from an EMBL/GenBank/DDBJ whole genome shotgun (WGS) entry which is preliminary data.</text>
</comment>
<dbReference type="PRINTS" id="PR00690">
    <property type="entry name" value="ADHESNFAMILY"/>
</dbReference>
<dbReference type="PANTHER" id="PTHR42953">
    <property type="entry name" value="HIGH-AFFINITY ZINC UPTAKE SYSTEM PROTEIN ZNUA-RELATED"/>
    <property type="match status" value="1"/>
</dbReference>
<evidence type="ECO:0000256" key="2">
    <source>
        <dbReference type="ARBA" id="ARBA00022448"/>
    </source>
</evidence>
<dbReference type="InterPro" id="IPR050492">
    <property type="entry name" value="Bact_metal-bind_prot9"/>
</dbReference>
<keyword evidence="6" id="KW-1185">Reference proteome</keyword>
<keyword evidence="2 4" id="KW-0813">Transport</keyword>